<keyword evidence="7 8" id="KW-0472">Membrane</keyword>
<keyword evidence="8" id="KW-1133">Transmembrane helix</keyword>
<dbReference type="Pfam" id="PF17171">
    <property type="entry name" value="GST_C_6"/>
    <property type="match status" value="1"/>
</dbReference>
<dbReference type="SUPFAM" id="SSF47616">
    <property type="entry name" value="GST C-terminal domain-like"/>
    <property type="match status" value="1"/>
</dbReference>
<keyword evidence="4" id="KW-1000">Mitochondrion outer membrane</keyword>
<evidence type="ECO:0000256" key="8">
    <source>
        <dbReference type="SAM" id="Phobius"/>
    </source>
</evidence>
<feature type="domain" description="Mitochondrial outer membrane transport complex Sam37/metaxin N-terminal" evidence="9">
    <location>
        <begin position="19"/>
        <end position="138"/>
    </location>
</feature>
<evidence type="ECO:0000256" key="4">
    <source>
        <dbReference type="ARBA" id="ARBA00022787"/>
    </source>
</evidence>
<keyword evidence="8" id="KW-0812">Transmembrane</keyword>
<dbReference type="InterPro" id="IPR033468">
    <property type="entry name" value="Metaxin_GST"/>
</dbReference>
<evidence type="ECO:0000256" key="3">
    <source>
        <dbReference type="ARBA" id="ARBA00022448"/>
    </source>
</evidence>
<dbReference type="PANTHER" id="PTHR12289">
    <property type="entry name" value="METAXIN RELATED"/>
    <property type="match status" value="1"/>
</dbReference>
<dbReference type="InterPro" id="IPR019564">
    <property type="entry name" value="Sam37/metaxin_N"/>
</dbReference>
<proteinExistence type="inferred from homology"/>
<name>A0ABP0EZ80_CLALP</name>
<evidence type="ECO:0000256" key="7">
    <source>
        <dbReference type="ARBA" id="ARBA00023136"/>
    </source>
</evidence>
<comment type="caution">
    <text evidence="11">The sequence shown here is derived from an EMBL/GenBank/DDBJ whole genome shotgun (WGS) entry which is preliminary data.</text>
</comment>
<keyword evidence="12" id="KW-1185">Reference proteome</keyword>
<evidence type="ECO:0000256" key="1">
    <source>
        <dbReference type="ARBA" id="ARBA00004294"/>
    </source>
</evidence>
<evidence type="ECO:0000256" key="5">
    <source>
        <dbReference type="ARBA" id="ARBA00022927"/>
    </source>
</evidence>
<feature type="domain" description="Metaxin glutathione S-transferase" evidence="10">
    <location>
        <begin position="170"/>
        <end position="231"/>
    </location>
</feature>
<comment type="similarity">
    <text evidence="2">Belongs to the metaxin family.</text>
</comment>
<keyword evidence="6" id="KW-0496">Mitochondrion</keyword>
<evidence type="ECO:0000256" key="2">
    <source>
        <dbReference type="ARBA" id="ARBA00009170"/>
    </source>
</evidence>
<keyword evidence="5" id="KW-0653">Protein transport</keyword>
<dbReference type="InterPro" id="IPR050931">
    <property type="entry name" value="Mito_Protein_Transport_Metaxin"/>
</dbReference>
<dbReference type="PANTHER" id="PTHR12289:SF41">
    <property type="entry name" value="FAILED AXON CONNECTIONS-RELATED"/>
    <property type="match status" value="1"/>
</dbReference>
<gene>
    <name evidence="11" type="ORF">CVLEPA_LOCUS742</name>
</gene>
<accession>A0ABP0EZ80</accession>
<dbReference type="Pfam" id="PF10568">
    <property type="entry name" value="Tom37"/>
    <property type="match status" value="1"/>
</dbReference>
<keyword evidence="3" id="KW-0813">Transport</keyword>
<comment type="subcellular location">
    <subcellularLocation>
        <location evidence="1">Mitochondrion outer membrane</location>
    </subcellularLocation>
</comment>
<evidence type="ECO:0000259" key="10">
    <source>
        <dbReference type="Pfam" id="PF17171"/>
    </source>
</evidence>
<evidence type="ECO:0008006" key="13">
    <source>
        <dbReference type="Google" id="ProtNLM"/>
    </source>
</evidence>
<dbReference type="Proteomes" id="UP001642483">
    <property type="component" value="Unassembled WGS sequence"/>
</dbReference>
<protein>
    <recommendedName>
        <fullName evidence="13">Metaxin</fullName>
    </recommendedName>
</protein>
<sequence length="306" mass="34626">MELKCWGGDWGLPSLDIDCLSALTYAYFAKVPFEIIPSLPRNTITGTLPELKQSDFIYSRAFTIIGIFRREGYNVDYGLSEDQFANTLAYISYIEQKLRPAILYTLWLDSANYTKVTRPAFSKLCGFPYSLWYPSRIRHQIEQNVVICKGSRFLPKLSDIEKILYKEAWTCMNDLEHHLGSTLYFYGNSPTTFDAILYGHLGLLLKAPLSSTVLQNHLHACDKLKSFCLRMESFLPSEMSTSVKSSPLSEKEPFYKNDIVISVGVALAAMVCYALTSGVLTERHSKLAEKLGTVRSDDLSEIDDID</sequence>
<evidence type="ECO:0000313" key="12">
    <source>
        <dbReference type="Proteomes" id="UP001642483"/>
    </source>
</evidence>
<evidence type="ECO:0000259" key="9">
    <source>
        <dbReference type="Pfam" id="PF10568"/>
    </source>
</evidence>
<reference evidence="11 12" key="1">
    <citation type="submission" date="2024-02" db="EMBL/GenBank/DDBJ databases">
        <authorList>
            <person name="Daric V."/>
            <person name="Darras S."/>
        </authorList>
    </citation>
    <scope>NUCLEOTIDE SEQUENCE [LARGE SCALE GENOMIC DNA]</scope>
</reference>
<evidence type="ECO:0000256" key="6">
    <source>
        <dbReference type="ARBA" id="ARBA00023128"/>
    </source>
</evidence>
<dbReference type="EMBL" id="CAWYQH010000001">
    <property type="protein sequence ID" value="CAK8671698.1"/>
    <property type="molecule type" value="Genomic_DNA"/>
</dbReference>
<feature type="transmembrane region" description="Helical" evidence="8">
    <location>
        <begin position="259"/>
        <end position="280"/>
    </location>
</feature>
<dbReference type="InterPro" id="IPR036282">
    <property type="entry name" value="Glutathione-S-Trfase_C_sf"/>
</dbReference>
<evidence type="ECO:0000313" key="11">
    <source>
        <dbReference type="EMBL" id="CAK8671698.1"/>
    </source>
</evidence>
<organism evidence="11 12">
    <name type="scientific">Clavelina lepadiformis</name>
    <name type="common">Light-bulb sea squirt</name>
    <name type="synonym">Ascidia lepadiformis</name>
    <dbReference type="NCBI Taxonomy" id="159417"/>
    <lineage>
        <taxon>Eukaryota</taxon>
        <taxon>Metazoa</taxon>
        <taxon>Chordata</taxon>
        <taxon>Tunicata</taxon>
        <taxon>Ascidiacea</taxon>
        <taxon>Aplousobranchia</taxon>
        <taxon>Clavelinidae</taxon>
        <taxon>Clavelina</taxon>
    </lineage>
</organism>